<dbReference type="GO" id="GO:0005829">
    <property type="term" value="C:cytosol"/>
    <property type="evidence" value="ECO:0007669"/>
    <property type="project" value="TreeGrafter"/>
</dbReference>
<dbReference type="SFLD" id="SFLDG01144">
    <property type="entry name" value="C2.B.4:_PGP_Like"/>
    <property type="match status" value="1"/>
</dbReference>
<dbReference type="EMBL" id="CP045875">
    <property type="protein sequence ID" value="QGG46208.1"/>
    <property type="molecule type" value="Genomic_DNA"/>
</dbReference>
<dbReference type="GO" id="GO:0000287">
    <property type="term" value="F:magnesium ion binding"/>
    <property type="evidence" value="ECO:0007669"/>
    <property type="project" value="TreeGrafter"/>
</dbReference>
<dbReference type="SFLD" id="SFLDS00003">
    <property type="entry name" value="Haloacid_Dehalogenase"/>
    <property type="match status" value="1"/>
</dbReference>
<dbReference type="EC" id="3.1.3.-" evidence="1"/>
<dbReference type="CDD" id="cd07516">
    <property type="entry name" value="HAD_Pase"/>
    <property type="match status" value="1"/>
</dbReference>
<accession>A0A5Q2MVM5</accession>
<gene>
    <name evidence="1" type="ORF">FTV88_0029</name>
</gene>
<name>A0A5Q2MVM5_9FIRM</name>
<dbReference type="PANTHER" id="PTHR10000">
    <property type="entry name" value="PHOSPHOSERINE PHOSPHATASE"/>
    <property type="match status" value="1"/>
</dbReference>
<dbReference type="GO" id="GO:0016791">
    <property type="term" value="F:phosphatase activity"/>
    <property type="evidence" value="ECO:0007669"/>
    <property type="project" value="TreeGrafter"/>
</dbReference>
<dbReference type="Pfam" id="PF08282">
    <property type="entry name" value="Hydrolase_3"/>
    <property type="match status" value="1"/>
</dbReference>
<dbReference type="NCBIfam" id="TIGR01484">
    <property type="entry name" value="HAD-SF-IIB"/>
    <property type="match status" value="1"/>
</dbReference>
<dbReference type="InterPro" id="IPR036412">
    <property type="entry name" value="HAD-like_sf"/>
</dbReference>
<evidence type="ECO:0000313" key="1">
    <source>
        <dbReference type="EMBL" id="QGG46208.1"/>
    </source>
</evidence>
<keyword evidence="2" id="KW-1185">Reference proteome</keyword>
<proteinExistence type="predicted"/>
<dbReference type="Proteomes" id="UP000366051">
    <property type="component" value="Chromosome"/>
</dbReference>
<dbReference type="NCBIfam" id="TIGR00099">
    <property type="entry name" value="Cof-subfamily"/>
    <property type="match status" value="1"/>
</dbReference>
<dbReference type="AlphaFoldDB" id="A0A5Q2MVM5"/>
<sequence length="290" mass="32272">MIGSLNKIIDKEEEIASTEVRSKGISLVAIDVDDTLLTEELTILPAVKEAIQRAQQQGVTITLATGRMYRSTLPYAKELGLALPLIVYQGALIQDSQTGEVLWHRPVEKKLATEVLAFLQAKELHVNLYVKDHLYMEKLGQEGSDYIKLARVPVTLIPDHRALLAEEETTKILAIGDPEKLEKLEAEGRQLWGDQLFVTRSKPFYLEFMDRRAGKGEALGFLAEQLQIDQQNVMAIGDSYNDIDMLEYAGVAVAMGNGPREVQKSADYVAPTNREGGVATALERFVLKNF</sequence>
<organism evidence="1 2">
    <name type="scientific">Heliorestis convoluta</name>
    <dbReference type="NCBI Taxonomy" id="356322"/>
    <lineage>
        <taxon>Bacteria</taxon>
        <taxon>Bacillati</taxon>
        <taxon>Bacillota</taxon>
        <taxon>Clostridia</taxon>
        <taxon>Eubacteriales</taxon>
        <taxon>Heliobacteriaceae</taxon>
        <taxon>Heliorestis</taxon>
    </lineage>
</organism>
<reference evidence="2" key="1">
    <citation type="submission" date="2019-11" db="EMBL/GenBank/DDBJ databases">
        <title>Genome sequence of Heliorestis convoluta strain HH, an alkaliphilic and minimalistic phototrophic bacterium from a soda lake in Egypt.</title>
        <authorList>
            <person name="Dewey E.D."/>
            <person name="Stokes L.M."/>
            <person name="Burchell B.M."/>
            <person name="Shaffer K.N."/>
            <person name="Huntington A.M."/>
            <person name="Baker J.M."/>
            <person name="Nadendla S."/>
            <person name="Giglio M.G."/>
            <person name="Touchman J.W."/>
            <person name="Blankenship R.E."/>
            <person name="Madigan M.T."/>
            <person name="Sattley W.M."/>
        </authorList>
    </citation>
    <scope>NUCLEOTIDE SEQUENCE [LARGE SCALE GENOMIC DNA]</scope>
    <source>
        <strain evidence="2">HH</strain>
    </source>
</reference>
<dbReference type="SFLD" id="SFLDG01140">
    <property type="entry name" value="C2.B:_Phosphomannomutase_and_P"/>
    <property type="match status" value="1"/>
</dbReference>
<dbReference type="KEGG" id="hcv:FTV88_0029"/>
<protein>
    <submittedName>
        <fullName evidence="1">Cof-type HAD-IIB family hydrolase</fullName>
        <ecNumber evidence="1">3.1.3.-</ecNumber>
    </submittedName>
</protein>
<dbReference type="InterPro" id="IPR006379">
    <property type="entry name" value="HAD-SF_hydro_IIB"/>
</dbReference>
<dbReference type="InterPro" id="IPR023214">
    <property type="entry name" value="HAD_sf"/>
</dbReference>
<dbReference type="InterPro" id="IPR000150">
    <property type="entry name" value="Cof"/>
</dbReference>
<dbReference type="PANTHER" id="PTHR10000:SF8">
    <property type="entry name" value="HAD SUPERFAMILY HYDROLASE-LIKE, TYPE 3"/>
    <property type="match status" value="1"/>
</dbReference>
<dbReference type="RefSeq" id="WP_162007815.1">
    <property type="nucleotide sequence ID" value="NZ_CP045875.1"/>
</dbReference>
<keyword evidence="1" id="KW-0378">Hydrolase</keyword>
<dbReference type="SUPFAM" id="SSF56784">
    <property type="entry name" value="HAD-like"/>
    <property type="match status" value="1"/>
</dbReference>
<dbReference type="Gene3D" id="3.30.1240.10">
    <property type="match status" value="1"/>
</dbReference>
<evidence type="ECO:0000313" key="2">
    <source>
        <dbReference type="Proteomes" id="UP000366051"/>
    </source>
</evidence>
<dbReference type="Gene3D" id="3.40.50.1000">
    <property type="entry name" value="HAD superfamily/HAD-like"/>
    <property type="match status" value="1"/>
</dbReference>